<keyword evidence="10" id="KW-1185">Reference proteome</keyword>
<dbReference type="SUPFAM" id="SSF50129">
    <property type="entry name" value="GroES-like"/>
    <property type="match status" value="1"/>
</dbReference>
<dbReference type="EMBL" id="CP115174">
    <property type="protein sequence ID" value="WBO24407.1"/>
    <property type="molecule type" value="Genomic_DNA"/>
</dbReference>
<dbReference type="InterPro" id="IPR011032">
    <property type="entry name" value="GroES-like_sf"/>
</dbReference>
<gene>
    <name evidence="9" type="primary">adhP</name>
    <name evidence="9" type="ORF">PBT88_10040</name>
</gene>
<name>A0ABY7NTD5_9SPHN</name>
<comment type="similarity">
    <text evidence="2 7">Belongs to the zinc-containing alcohol dehydrogenase family.</text>
</comment>
<dbReference type="InterPro" id="IPR020843">
    <property type="entry name" value="ER"/>
</dbReference>
<proteinExistence type="inferred from homology"/>
<dbReference type="InterPro" id="IPR013149">
    <property type="entry name" value="ADH-like_C"/>
</dbReference>
<dbReference type="PROSITE" id="PS00059">
    <property type="entry name" value="ADH_ZINC"/>
    <property type="match status" value="1"/>
</dbReference>
<dbReference type="Proteomes" id="UP001210865">
    <property type="component" value="Chromosome"/>
</dbReference>
<dbReference type="InterPro" id="IPR013154">
    <property type="entry name" value="ADH-like_N"/>
</dbReference>
<dbReference type="Gene3D" id="3.90.180.10">
    <property type="entry name" value="Medium-chain alcohol dehydrogenases, catalytic domain"/>
    <property type="match status" value="1"/>
</dbReference>
<dbReference type="RefSeq" id="WP_270079031.1">
    <property type="nucleotide sequence ID" value="NZ_CP115174.1"/>
</dbReference>
<evidence type="ECO:0000256" key="6">
    <source>
        <dbReference type="ARBA" id="ARBA00023002"/>
    </source>
</evidence>
<keyword evidence="4 7" id="KW-0479">Metal-binding</keyword>
<dbReference type="CDD" id="cd08297">
    <property type="entry name" value="CAD3"/>
    <property type="match status" value="1"/>
</dbReference>
<dbReference type="Pfam" id="PF00107">
    <property type="entry name" value="ADH_zinc_N"/>
    <property type="match status" value="1"/>
</dbReference>
<evidence type="ECO:0000256" key="4">
    <source>
        <dbReference type="ARBA" id="ARBA00022723"/>
    </source>
</evidence>
<evidence type="ECO:0000256" key="7">
    <source>
        <dbReference type="RuleBase" id="RU361277"/>
    </source>
</evidence>
<accession>A0ABY7NTD5</accession>
<dbReference type="PANTHER" id="PTHR42940:SF8">
    <property type="entry name" value="VACUOLAR PROTEIN SORTING-ASSOCIATED PROTEIN 11"/>
    <property type="match status" value="1"/>
</dbReference>
<evidence type="ECO:0000256" key="5">
    <source>
        <dbReference type="ARBA" id="ARBA00022833"/>
    </source>
</evidence>
<organism evidence="9 10">
    <name type="scientific">Sphingomonas abietis</name>
    <dbReference type="NCBI Taxonomy" id="3012344"/>
    <lineage>
        <taxon>Bacteria</taxon>
        <taxon>Pseudomonadati</taxon>
        <taxon>Pseudomonadota</taxon>
        <taxon>Alphaproteobacteria</taxon>
        <taxon>Sphingomonadales</taxon>
        <taxon>Sphingomonadaceae</taxon>
        <taxon>Sphingomonas</taxon>
    </lineage>
</organism>
<protein>
    <recommendedName>
        <fullName evidence="3">alcohol dehydrogenase</fullName>
        <ecNumber evidence="3">1.1.1.1</ecNumber>
    </recommendedName>
</protein>
<reference evidence="9 10" key="1">
    <citation type="submission" date="2022-12" db="EMBL/GenBank/DDBJ databases">
        <title>Sphingomonas abieness sp. nov., an endophytic bacterium isolated from Abies koreana.</title>
        <authorList>
            <person name="Jiang L."/>
            <person name="Lee J."/>
        </authorList>
    </citation>
    <scope>NUCLEOTIDE SEQUENCE [LARGE SCALE GENOMIC DNA]</scope>
    <source>
        <strain evidence="10">PAMB 00755</strain>
    </source>
</reference>
<evidence type="ECO:0000256" key="3">
    <source>
        <dbReference type="ARBA" id="ARBA00013190"/>
    </source>
</evidence>
<evidence type="ECO:0000256" key="1">
    <source>
        <dbReference type="ARBA" id="ARBA00001947"/>
    </source>
</evidence>
<evidence type="ECO:0000313" key="10">
    <source>
        <dbReference type="Proteomes" id="UP001210865"/>
    </source>
</evidence>
<dbReference type="NCBIfam" id="NF006940">
    <property type="entry name" value="PRK09422.1"/>
    <property type="match status" value="1"/>
</dbReference>
<dbReference type="PANTHER" id="PTHR42940">
    <property type="entry name" value="ALCOHOL DEHYDROGENASE 1-RELATED"/>
    <property type="match status" value="1"/>
</dbReference>
<feature type="domain" description="Enoyl reductase (ER)" evidence="8">
    <location>
        <begin position="14"/>
        <end position="338"/>
    </location>
</feature>
<evidence type="ECO:0000313" key="9">
    <source>
        <dbReference type="EMBL" id="WBO24407.1"/>
    </source>
</evidence>
<dbReference type="EC" id="1.1.1.1" evidence="3"/>
<comment type="cofactor">
    <cofactor evidence="1 7">
        <name>Zn(2+)</name>
        <dbReference type="ChEBI" id="CHEBI:29105"/>
    </cofactor>
</comment>
<sequence length="358" mass="37767">MQKTMKAAVVREFGKPLVIEEVAIRMPGPGQILVKIAATGVCHTDLHAVDGDWPVKPNPPFIPGHEGVGHVVAVGSGVTHVKEGDRVGVPWLYTACGHCVHCLGGWETLCESQENTGYSVNGSFAEYVIADPNYVGHIPDGVGFVEIAPILCAGVTVYKGLKVTDTKPGDWVAISGIGGLGHMAVQYARAMGRNVVAVDIDDAKLALAQELGATLTVNALHNDPAAFIKKEIGGAQGVLVTAVSPKAFQQALGMVRRGGTVSLNGLPPGDFPLSIFDTVLNGITVRGSIVGTRLDLQESLDFAAHGKVRATVSTDTLDNINDVFGRMHRGEIEGRIVLDFEGSASVRQPQEAREMARA</sequence>
<dbReference type="InterPro" id="IPR036291">
    <property type="entry name" value="NAD(P)-bd_dom_sf"/>
</dbReference>
<dbReference type="SMART" id="SM00829">
    <property type="entry name" value="PKS_ER"/>
    <property type="match status" value="1"/>
</dbReference>
<keyword evidence="6 9" id="KW-0560">Oxidoreductase</keyword>
<dbReference type="Gene3D" id="3.40.50.720">
    <property type="entry name" value="NAD(P)-binding Rossmann-like Domain"/>
    <property type="match status" value="1"/>
</dbReference>
<evidence type="ECO:0000259" key="8">
    <source>
        <dbReference type="SMART" id="SM00829"/>
    </source>
</evidence>
<dbReference type="Pfam" id="PF08240">
    <property type="entry name" value="ADH_N"/>
    <property type="match status" value="1"/>
</dbReference>
<dbReference type="SUPFAM" id="SSF51735">
    <property type="entry name" value="NAD(P)-binding Rossmann-fold domains"/>
    <property type="match status" value="1"/>
</dbReference>
<dbReference type="GO" id="GO:0004022">
    <property type="term" value="F:alcohol dehydrogenase (NAD+) activity"/>
    <property type="evidence" value="ECO:0007669"/>
    <property type="project" value="UniProtKB-EC"/>
</dbReference>
<keyword evidence="5 7" id="KW-0862">Zinc</keyword>
<evidence type="ECO:0000256" key="2">
    <source>
        <dbReference type="ARBA" id="ARBA00008072"/>
    </source>
</evidence>
<dbReference type="InterPro" id="IPR002328">
    <property type="entry name" value="ADH_Zn_CS"/>
</dbReference>